<protein>
    <submittedName>
        <fullName evidence="6">Fimbrial protein</fullName>
    </submittedName>
</protein>
<name>A0ABU6E5E1_9ENTR</name>
<dbReference type="InterPro" id="IPR050263">
    <property type="entry name" value="Bact_Fimbrial_Adh_Pro"/>
</dbReference>
<dbReference type="InterPro" id="IPR008966">
    <property type="entry name" value="Adhesion_dom_sf"/>
</dbReference>
<comment type="subcellular location">
    <subcellularLocation>
        <location evidence="1">Fimbrium</location>
    </subcellularLocation>
</comment>
<evidence type="ECO:0000259" key="5">
    <source>
        <dbReference type="Pfam" id="PF00419"/>
    </source>
</evidence>
<evidence type="ECO:0000256" key="2">
    <source>
        <dbReference type="ARBA" id="ARBA00006671"/>
    </source>
</evidence>
<reference evidence="6 7" key="1">
    <citation type="submission" date="2022-04" db="EMBL/GenBank/DDBJ databases">
        <title>Whole genome surviellance of AMR bacteria from Assam, India: One Health Study.</title>
        <authorList>
            <person name="Mendem S.K."/>
            <person name="Rakshit O."/>
            <person name="Murugesan D."/>
            <person name="Shome R."/>
            <person name="Raisen C."/>
            <person name="Holmes M.A."/>
            <person name="Saikia K."/>
            <person name="Shome B.R."/>
        </authorList>
    </citation>
    <scope>NUCLEOTIDE SEQUENCE [LARGE SCALE GENOMIC DNA]</scope>
    <source>
        <strain evidence="6 7">MGG-11lp</strain>
    </source>
</reference>
<accession>A0ABU6E5E1</accession>
<keyword evidence="7" id="KW-1185">Reference proteome</keyword>
<dbReference type="GeneID" id="93264393"/>
<dbReference type="Pfam" id="PF00419">
    <property type="entry name" value="Fimbrial"/>
    <property type="match status" value="1"/>
</dbReference>
<evidence type="ECO:0000256" key="1">
    <source>
        <dbReference type="ARBA" id="ARBA00004561"/>
    </source>
</evidence>
<evidence type="ECO:0000256" key="4">
    <source>
        <dbReference type="ARBA" id="ARBA00023263"/>
    </source>
</evidence>
<dbReference type="Proteomes" id="UP001306510">
    <property type="component" value="Unassembled WGS sequence"/>
</dbReference>
<keyword evidence="4" id="KW-0281">Fimbrium</keyword>
<keyword evidence="3" id="KW-0732">Signal</keyword>
<dbReference type="PANTHER" id="PTHR33420:SF31">
    <property type="entry name" value="TYPE 1 FIMBRIN D-MANNOSE SPECIFIC ADHESIN"/>
    <property type="match status" value="1"/>
</dbReference>
<dbReference type="RefSeq" id="WP_158285460.1">
    <property type="nucleotide sequence ID" value="NZ_CP162152.1"/>
</dbReference>
<dbReference type="InterPro" id="IPR000259">
    <property type="entry name" value="Adhesion_dom_fimbrial"/>
</dbReference>
<dbReference type="SUPFAM" id="SSF49401">
    <property type="entry name" value="Bacterial adhesins"/>
    <property type="match status" value="1"/>
</dbReference>
<dbReference type="Gene3D" id="2.60.40.1090">
    <property type="entry name" value="Fimbrial-type adhesion domain"/>
    <property type="match status" value="1"/>
</dbReference>
<organism evidence="6 7">
    <name type="scientific">Enterobacter vonholyi</name>
    <dbReference type="NCBI Taxonomy" id="2797505"/>
    <lineage>
        <taxon>Bacteria</taxon>
        <taxon>Pseudomonadati</taxon>
        <taxon>Pseudomonadota</taxon>
        <taxon>Gammaproteobacteria</taxon>
        <taxon>Enterobacterales</taxon>
        <taxon>Enterobacteriaceae</taxon>
        <taxon>Enterobacter</taxon>
    </lineage>
</organism>
<dbReference type="InterPro" id="IPR036937">
    <property type="entry name" value="Adhesion_dom_fimbrial_sf"/>
</dbReference>
<proteinExistence type="inferred from homology"/>
<gene>
    <name evidence="6" type="ORF">MXM28_15070</name>
</gene>
<feature type="domain" description="Fimbrial-type adhesion" evidence="5">
    <location>
        <begin position="152"/>
        <end position="299"/>
    </location>
</feature>
<dbReference type="PANTHER" id="PTHR33420">
    <property type="entry name" value="FIMBRIAL SUBUNIT ELFA-RELATED"/>
    <property type="match status" value="1"/>
</dbReference>
<evidence type="ECO:0000313" key="6">
    <source>
        <dbReference type="EMBL" id="MEB6411010.1"/>
    </source>
</evidence>
<comment type="caution">
    <text evidence="6">The sequence shown here is derived from an EMBL/GenBank/DDBJ whole genome shotgun (WGS) entry which is preliminary data.</text>
</comment>
<sequence>MGNKVITDPLQNKAGTSFANVYSWANAGSFTVTCSCPGSYTPHYKATSSLPPGHNDGNQYYKVNDNLEVMTKIYLMNTTTEGTVYKPVPFEMVSTALIACSGHTYMSGGDGNISLYITKPFVGQSTFNNIKIASFYISADSTYSSQQASADINMSGVITVPQNCVINSGTALVVDLGSIIDKNFKAKGQLPDGYTPKKFNFGIKCNNLDAQASLSLSITATPATALSTAIASSNSDVGIVIADEQGTPLKINSDNGLSFHLDSDFTTELSLMAWPTSTTGKLPTAGKFDSVAQLNVTYQ</sequence>
<dbReference type="EMBL" id="JALLMC010000005">
    <property type="protein sequence ID" value="MEB6411010.1"/>
    <property type="molecule type" value="Genomic_DNA"/>
</dbReference>
<evidence type="ECO:0000256" key="3">
    <source>
        <dbReference type="ARBA" id="ARBA00022729"/>
    </source>
</evidence>
<evidence type="ECO:0000313" key="7">
    <source>
        <dbReference type="Proteomes" id="UP001306510"/>
    </source>
</evidence>
<comment type="similarity">
    <text evidence="2">Belongs to the fimbrial protein family.</text>
</comment>